<proteinExistence type="predicted"/>
<name>A0A4Y7TDS6_COPMI</name>
<evidence type="ECO:0000256" key="1">
    <source>
        <dbReference type="SAM" id="MobiDB-lite"/>
    </source>
</evidence>
<dbReference type="AlphaFoldDB" id="A0A4Y7TDS6"/>
<protein>
    <submittedName>
        <fullName evidence="2">Uncharacterized protein</fullName>
    </submittedName>
</protein>
<dbReference type="EMBL" id="QPFP01000016">
    <property type="protein sequence ID" value="TEB32114.1"/>
    <property type="molecule type" value="Genomic_DNA"/>
</dbReference>
<reference evidence="2 3" key="1">
    <citation type="journal article" date="2019" name="Nat. Ecol. Evol.">
        <title>Megaphylogeny resolves global patterns of mushroom evolution.</title>
        <authorList>
            <person name="Varga T."/>
            <person name="Krizsan K."/>
            <person name="Foldi C."/>
            <person name="Dima B."/>
            <person name="Sanchez-Garcia M."/>
            <person name="Sanchez-Ramirez S."/>
            <person name="Szollosi G.J."/>
            <person name="Szarkandi J.G."/>
            <person name="Papp V."/>
            <person name="Albert L."/>
            <person name="Andreopoulos W."/>
            <person name="Angelini C."/>
            <person name="Antonin V."/>
            <person name="Barry K.W."/>
            <person name="Bougher N.L."/>
            <person name="Buchanan P."/>
            <person name="Buyck B."/>
            <person name="Bense V."/>
            <person name="Catcheside P."/>
            <person name="Chovatia M."/>
            <person name="Cooper J."/>
            <person name="Damon W."/>
            <person name="Desjardin D."/>
            <person name="Finy P."/>
            <person name="Geml J."/>
            <person name="Haridas S."/>
            <person name="Hughes K."/>
            <person name="Justo A."/>
            <person name="Karasinski D."/>
            <person name="Kautmanova I."/>
            <person name="Kiss B."/>
            <person name="Kocsube S."/>
            <person name="Kotiranta H."/>
            <person name="LaButti K.M."/>
            <person name="Lechner B.E."/>
            <person name="Liimatainen K."/>
            <person name="Lipzen A."/>
            <person name="Lukacs Z."/>
            <person name="Mihaltcheva S."/>
            <person name="Morgado L.N."/>
            <person name="Niskanen T."/>
            <person name="Noordeloos M.E."/>
            <person name="Ohm R.A."/>
            <person name="Ortiz-Santana B."/>
            <person name="Ovrebo C."/>
            <person name="Racz N."/>
            <person name="Riley R."/>
            <person name="Savchenko A."/>
            <person name="Shiryaev A."/>
            <person name="Soop K."/>
            <person name="Spirin V."/>
            <person name="Szebenyi C."/>
            <person name="Tomsovsky M."/>
            <person name="Tulloss R.E."/>
            <person name="Uehling J."/>
            <person name="Grigoriev I.V."/>
            <person name="Vagvolgyi C."/>
            <person name="Papp T."/>
            <person name="Martin F.M."/>
            <person name="Miettinen O."/>
            <person name="Hibbett D.S."/>
            <person name="Nagy L.G."/>
        </authorList>
    </citation>
    <scope>NUCLEOTIDE SEQUENCE [LARGE SCALE GENOMIC DNA]</scope>
    <source>
        <strain evidence="2 3">FP101781</strain>
    </source>
</reference>
<organism evidence="2 3">
    <name type="scientific">Coprinellus micaceus</name>
    <name type="common">Glistening ink-cap mushroom</name>
    <name type="synonym">Coprinus micaceus</name>
    <dbReference type="NCBI Taxonomy" id="71717"/>
    <lineage>
        <taxon>Eukaryota</taxon>
        <taxon>Fungi</taxon>
        <taxon>Dikarya</taxon>
        <taxon>Basidiomycota</taxon>
        <taxon>Agaricomycotina</taxon>
        <taxon>Agaricomycetes</taxon>
        <taxon>Agaricomycetidae</taxon>
        <taxon>Agaricales</taxon>
        <taxon>Agaricineae</taxon>
        <taxon>Psathyrellaceae</taxon>
        <taxon>Coprinellus</taxon>
    </lineage>
</organism>
<feature type="compositionally biased region" description="Basic and acidic residues" evidence="1">
    <location>
        <begin position="102"/>
        <end position="114"/>
    </location>
</feature>
<accession>A0A4Y7TDS6</accession>
<evidence type="ECO:0000313" key="3">
    <source>
        <dbReference type="Proteomes" id="UP000298030"/>
    </source>
</evidence>
<sequence length="164" mass="18037">MESRRSSKRPASQVAITLISALFPVKRRQVNAPLADSPVVNINTFVVADAPTHLFTSTSGQSDADKENSGTALPEEKEDDWVTEETKPVVDPQPPRALRRSTRIEKLKAPKEGRPALQEEEVPAPGAMPPRFVRKVQISKSFTGTKPVRVVRKWACRMAKALGA</sequence>
<dbReference type="Proteomes" id="UP000298030">
    <property type="component" value="Unassembled WGS sequence"/>
</dbReference>
<comment type="caution">
    <text evidence="2">The sequence shown here is derived from an EMBL/GenBank/DDBJ whole genome shotgun (WGS) entry which is preliminary data.</text>
</comment>
<evidence type="ECO:0000313" key="2">
    <source>
        <dbReference type="EMBL" id="TEB32114.1"/>
    </source>
</evidence>
<feature type="region of interest" description="Disordered" evidence="1">
    <location>
        <begin position="55"/>
        <end position="128"/>
    </location>
</feature>
<gene>
    <name evidence="2" type="ORF">FA13DRAFT_1841436</name>
</gene>
<keyword evidence="3" id="KW-1185">Reference proteome</keyword>